<name>A0A485K6J0_9STRA</name>
<evidence type="ECO:0000259" key="2">
    <source>
        <dbReference type="PROSITE" id="PS51253"/>
    </source>
</evidence>
<dbReference type="AlphaFoldDB" id="A0A485K6J0"/>
<dbReference type="PANTHER" id="PTHR19303">
    <property type="entry name" value="TRANSPOSON"/>
    <property type="match status" value="1"/>
</dbReference>
<proteinExistence type="predicted"/>
<protein>
    <submittedName>
        <fullName evidence="4">Aste57867_1471 protein</fullName>
    </submittedName>
</protein>
<dbReference type="OrthoDB" id="76498at2759"/>
<evidence type="ECO:0000256" key="1">
    <source>
        <dbReference type="ARBA" id="ARBA00023125"/>
    </source>
</evidence>
<evidence type="ECO:0000313" key="3">
    <source>
        <dbReference type="EMBL" id="KAF0718814.1"/>
    </source>
</evidence>
<keyword evidence="5" id="KW-1185">Reference proteome</keyword>
<dbReference type="InterPro" id="IPR006600">
    <property type="entry name" value="HTH_CenpB_DNA-bd_dom"/>
</dbReference>
<dbReference type="GO" id="GO:0005634">
    <property type="term" value="C:nucleus"/>
    <property type="evidence" value="ECO:0007669"/>
    <property type="project" value="TreeGrafter"/>
</dbReference>
<dbReference type="Proteomes" id="UP000332933">
    <property type="component" value="Unassembled WGS sequence"/>
</dbReference>
<dbReference type="PANTHER" id="PTHR19303:SF73">
    <property type="entry name" value="PROTEIN PDC2"/>
    <property type="match status" value="1"/>
</dbReference>
<reference evidence="4 5" key="1">
    <citation type="submission" date="2019-03" db="EMBL/GenBank/DDBJ databases">
        <authorList>
            <person name="Gaulin E."/>
            <person name="Dumas B."/>
        </authorList>
    </citation>
    <scope>NUCLEOTIDE SEQUENCE [LARGE SCALE GENOMIC DNA]</scope>
    <source>
        <strain evidence="4">CBS 568.67</strain>
    </source>
</reference>
<evidence type="ECO:0000313" key="4">
    <source>
        <dbReference type="EMBL" id="VFT78687.1"/>
    </source>
</evidence>
<dbReference type="InterPro" id="IPR009057">
    <property type="entry name" value="Homeodomain-like_sf"/>
</dbReference>
<sequence>MAETKRRLFLTFEQKMKIIKYNDEHRNITLQGLGLWAYKSLRLTSTPSKQALSRLLRNGIDDRMVVERPKYKVQRRVTSERLENDLLEWLRDCEYYGVCVTHDAIKQYSSKIYLSYGESETLSFSNGWLRCFLERHRMKKHGIHGESSSVEESIVREGMEKLQQLTELYESCDIYNLDETAYFFCKESTTSISKRSLKGRKDKKNRLTLVAAVNSDGTDKRRLQIIGHAQRPRWLGRRNWFDLGVDYNGSAKGWMTSTIFFEWVSKFNDEMAGQDRKVLLLVDNAPSHKVVSEFSNVDVCFLPPNTTAFLQPLDAGIIAALKAMIKKRKVEHVLTKFDVLRRHHKTLGTTPSRKEVADIHVVDMETAVRWAKEAWDALSMSTLSNCWNHTRIVGTRMSDLTSLFQALHLESLSIHFLTH</sequence>
<dbReference type="Gene3D" id="3.30.420.10">
    <property type="entry name" value="Ribonuclease H-like superfamily/Ribonuclease H"/>
    <property type="match status" value="1"/>
</dbReference>
<dbReference type="InterPro" id="IPR004875">
    <property type="entry name" value="DDE_SF_endonuclease_dom"/>
</dbReference>
<dbReference type="EMBL" id="VJMH01000118">
    <property type="protein sequence ID" value="KAF0718814.1"/>
    <property type="molecule type" value="Genomic_DNA"/>
</dbReference>
<dbReference type="InterPro" id="IPR050863">
    <property type="entry name" value="CenT-Element_Derived"/>
</dbReference>
<dbReference type="PROSITE" id="PS51253">
    <property type="entry name" value="HTH_CENPB"/>
    <property type="match status" value="1"/>
</dbReference>
<dbReference type="Pfam" id="PF03221">
    <property type="entry name" value="HTH_Tnp_Tc5"/>
    <property type="match status" value="1"/>
</dbReference>
<dbReference type="SMART" id="SM00674">
    <property type="entry name" value="CENPB"/>
    <property type="match status" value="1"/>
</dbReference>
<dbReference type="InterPro" id="IPR036397">
    <property type="entry name" value="RNaseH_sf"/>
</dbReference>
<gene>
    <name evidence="4" type="primary">Aste57867_1471</name>
    <name evidence="3" type="ORF">As57867_001470</name>
    <name evidence="4" type="ORF">ASTE57867_1471</name>
</gene>
<feature type="domain" description="HTH CENPB-type" evidence="2">
    <location>
        <begin position="70"/>
        <end position="142"/>
    </location>
</feature>
<reference evidence="3" key="2">
    <citation type="submission" date="2019-06" db="EMBL/GenBank/DDBJ databases">
        <title>Genomics analysis of Aphanomyces spp. identifies a new class of oomycete effector associated with host adaptation.</title>
        <authorList>
            <person name="Gaulin E."/>
        </authorList>
    </citation>
    <scope>NUCLEOTIDE SEQUENCE</scope>
    <source>
        <strain evidence="3">CBS 578.67</strain>
    </source>
</reference>
<accession>A0A485K6J0</accession>
<keyword evidence="1" id="KW-0238">DNA-binding</keyword>
<dbReference type="EMBL" id="CAADRA010000118">
    <property type="protein sequence ID" value="VFT78687.1"/>
    <property type="molecule type" value="Genomic_DNA"/>
</dbReference>
<dbReference type="Gene3D" id="1.10.10.60">
    <property type="entry name" value="Homeodomain-like"/>
    <property type="match status" value="1"/>
</dbReference>
<dbReference type="Pfam" id="PF03184">
    <property type="entry name" value="DDE_1"/>
    <property type="match status" value="1"/>
</dbReference>
<organism evidence="4 5">
    <name type="scientific">Aphanomyces stellatus</name>
    <dbReference type="NCBI Taxonomy" id="120398"/>
    <lineage>
        <taxon>Eukaryota</taxon>
        <taxon>Sar</taxon>
        <taxon>Stramenopiles</taxon>
        <taxon>Oomycota</taxon>
        <taxon>Saprolegniomycetes</taxon>
        <taxon>Saprolegniales</taxon>
        <taxon>Verrucalvaceae</taxon>
        <taxon>Aphanomyces</taxon>
    </lineage>
</organism>
<dbReference type="SUPFAM" id="SSF46689">
    <property type="entry name" value="Homeodomain-like"/>
    <property type="match status" value="1"/>
</dbReference>
<evidence type="ECO:0000313" key="5">
    <source>
        <dbReference type="Proteomes" id="UP000332933"/>
    </source>
</evidence>
<dbReference type="GO" id="GO:0003677">
    <property type="term" value="F:DNA binding"/>
    <property type="evidence" value="ECO:0007669"/>
    <property type="project" value="UniProtKB-KW"/>
</dbReference>